<dbReference type="PANTHER" id="PTHR42724:SF1">
    <property type="entry name" value="TETRAACYLDISACCHARIDE 4'-KINASE, MITOCHONDRIAL-RELATED"/>
    <property type="match status" value="1"/>
</dbReference>
<keyword evidence="7 13" id="KW-0808">Transferase</keyword>
<evidence type="ECO:0000256" key="7">
    <source>
        <dbReference type="ARBA" id="ARBA00022679"/>
    </source>
</evidence>
<dbReference type="HAMAP" id="MF_00409">
    <property type="entry name" value="LpxK"/>
    <property type="match status" value="1"/>
</dbReference>
<evidence type="ECO:0000256" key="3">
    <source>
        <dbReference type="ARBA" id="ARBA00012071"/>
    </source>
</evidence>
<evidence type="ECO:0000256" key="1">
    <source>
        <dbReference type="ARBA" id="ARBA00002274"/>
    </source>
</evidence>
<reference evidence="14" key="1">
    <citation type="journal article" date="2021" name="Front. Microbiol.">
        <title>Comprehensive Comparative Genomics and Phenotyping of Methylobacterium Species.</title>
        <authorList>
            <person name="Alessa O."/>
            <person name="Ogura Y."/>
            <person name="Fujitani Y."/>
            <person name="Takami H."/>
            <person name="Hayashi T."/>
            <person name="Sahin N."/>
            <person name="Tani A."/>
        </authorList>
    </citation>
    <scope>NUCLEOTIDE SEQUENCE</scope>
    <source>
        <strain evidence="14">DSM 23632</strain>
    </source>
</reference>
<evidence type="ECO:0000256" key="8">
    <source>
        <dbReference type="ARBA" id="ARBA00022741"/>
    </source>
</evidence>
<comment type="pathway">
    <text evidence="2 13">Glycolipid biosynthesis; lipid IV(A) biosynthesis; lipid IV(A) from (3R)-3-hydroxytetradecanoyl-[acyl-carrier-protein] and UDP-N-acetyl-alpha-D-glucosamine: step 6/6.</text>
</comment>
<evidence type="ECO:0000256" key="9">
    <source>
        <dbReference type="ARBA" id="ARBA00022777"/>
    </source>
</evidence>
<evidence type="ECO:0000256" key="13">
    <source>
        <dbReference type="HAMAP-Rule" id="MF_00409"/>
    </source>
</evidence>
<dbReference type="EC" id="2.7.1.130" evidence="3 13"/>
<dbReference type="PANTHER" id="PTHR42724">
    <property type="entry name" value="TETRAACYLDISACCHARIDE 4'-KINASE"/>
    <property type="match status" value="1"/>
</dbReference>
<accession>A0ABQ4TXH6</accession>
<evidence type="ECO:0000256" key="2">
    <source>
        <dbReference type="ARBA" id="ARBA00004870"/>
    </source>
</evidence>
<dbReference type="SUPFAM" id="SSF52540">
    <property type="entry name" value="P-loop containing nucleoside triphosphate hydrolases"/>
    <property type="match status" value="1"/>
</dbReference>
<keyword evidence="8 13" id="KW-0547">Nucleotide-binding</keyword>
<evidence type="ECO:0000256" key="12">
    <source>
        <dbReference type="ARBA" id="ARBA00029757"/>
    </source>
</evidence>
<evidence type="ECO:0000256" key="6">
    <source>
        <dbReference type="ARBA" id="ARBA00022556"/>
    </source>
</evidence>
<keyword evidence="15" id="KW-1185">Reference proteome</keyword>
<comment type="caution">
    <text evidence="14">The sequence shown here is derived from an EMBL/GenBank/DDBJ whole genome shotgun (WGS) entry which is preliminary data.</text>
</comment>
<comment type="function">
    <text evidence="1 13">Transfers the gamma-phosphate of ATP to the 4'-position of a tetraacyldisaccharide 1-phosphate intermediate (termed DS-1-P) to form tetraacyldisaccharide 1,4'-bis-phosphate (lipid IVA).</text>
</comment>
<comment type="catalytic activity">
    <reaction evidence="13">
        <text>a lipid A disaccharide + ATP = a lipid IVA + ADP + H(+)</text>
        <dbReference type="Rhea" id="RHEA:67840"/>
        <dbReference type="ChEBI" id="CHEBI:15378"/>
        <dbReference type="ChEBI" id="CHEBI:30616"/>
        <dbReference type="ChEBI" id="CHEBI:176343"/>
        <dbReference type="ChEBI" id="CHEBI:176425"/>
        <dbReference type="ChEBI" id="CHEBI:456216"/>
        <dbReference type="EC" id="2.7.1.130"/>
    </reaction>
</comment>
<dbReference type="RefSeq" id="WP_238181799.1">
    <property type="nucleotide sequence ID" value="NZ_BPRB01000066.1"/>
</dbReference>
<keyword evidence="11 13" id="KW-0443">Lipid metabolism</keyword>
<name>A0ABQ4TXH6_9HYPH</name>
<dbReference type="NCBIfam" id="TIGR00682">
    <property type="entry name" value="lpxK"/>
    <property type="match status" value="1"/>
</dbReference>
<gene>
    <name evidence="13 14" type="primary">lpxK</name>
    <name evidence="14" type="ORF">MPOCJGCO_1297</name>
</gene>
<sequence>MRPPRFWDAGPDHPAARLLAPLGAAYGRLTAARMDRAGAKGPCPVLCLGNFTLGGAGKTPTAIALAAMLRETGRRPAFLSRGYGGRLRGPVAVDPARHGAADVGDEPLLLVRHAPTIVSRDRVAGAALCAAEGADVIVMDDGLQNPSLAKDLSLAVADAGAGIGNGLPFPAGPLRVPLPRQWRHVGGLVLVGDGEAGEAVAAQALRRGLPVHRGRLVPQGDGIAGRRFLAFAGIGRPEKFFATLAEAGAVLAGTRAFPDHHAFREKDLAGLAAAADGLGAELVTTEKDAVRLPASFLGRVRVLPVRLRFTEEEPVRTQLQGLREDAP</sequence>
<organism evidence="14 15">
    <name type="scientific">Methylobacterium trifolii</name>
    <dbReference type="NCBI Taxonomy" id="1003092"/>
    <lineage>
        <taxon>Bacteria</taxon>
        <taxon>Pseudomonadati</taxon>
        <taxon>Pseudomonadota</taxon>
        <taxon>Alphaproteobacteria</taxon>
        <taxon>Hyphomicrobiales</taxon>
        <taxon>Methylobacteriaceae</taxon>
        <taxon>Methylobacterium</taxon>
    </lineage>
</organism>
<dbReference type="Proteomes" id="UP001055057">
    <property type="component" value="Unassembled WGS sequence"/>
</dbReference>
<evidence type="ECO:0000256" key="4">
    <source>
        <dbReference type="ARBA" id="ARBA00016436"/>
    </source>
</evidence>
<evidence type="ECO:0000313" key="15">
    <source>
        <dbReference type="Proteomes" id="UP001055057"/>
    </source>
</evidence>
<dbReference type="Pfam" id="PF02606">
    <property type="entry name" value="LpxK"/>
    <property type="match status" value="1"/>
</dbReference>
<protein>
    <recommendedName>
        <fullName evidence="4 13">Tetraacyldisaccharide 4'-kinase</fullName>
        <ecNumber evidence="3 13">2.7.1.130</ecNumber>
    </recommendedName>
    <alternativeName>
        <fullName evidence="12 13">Lipid A 4'-kinase</fullName>
    </alternativeName>
</protein>
<reference evidence="14" key="2">
    <citation type="submission" date="2021-08" db="EMBL/GenBank/DDBJ databases">
        <authorList>
            <person name="Tani A."/>
            <person name="Ola A."/>
            <person name="Ogura Y."/>
            <person name="Katsura K."/>
            <person name="Hayashi T."/>
        </authorList>
    </citation>
    <scope>NUCLEOTIDE SEQUENCE</scope>
    <source>
        <strain evidence="14">DSM 23632</strain>
    </source>
</reference>
<feature type="binding site" evidence="13">
    <location>
        <begin position="52"/>
        <end position="59"/>
    </location>
    <ligand>
        <name>ATP</name>
        <dbReference type="ChEBI" id="CHEBI:30616"/>
    </ligand>
</feature>
<dbReference type="InterPro" id="IPR003758">
    <property type="entry name" value="LpxK"/>
</dbReference>
<comment type="similarity">
    <text evidence="13">Belongs to the LpxK family.</text>
</comment>
<evidence type="ECO:0000256" key="10">
    <source>
        <dbReference type="ARBA" id="ARBA00022840"/>
    </source>
</evidence>
<evidence type="ECO:0000256" key="5">
    <source>
        <dbReference type="ARBA" id="ARBA00022516"/>
    </source>
</evidence>
<dbReference type="EMBL" id="BPRB01000066">
    <property type="protein sequence ID" value="GJE59209.1"/>
    <property type="molecule type" value="Genomic_DNA"/>
</dbReference>
<keyword evidence="6 13" id="KW-0441">Lipid A biosynthesis</keyword>
<dbReference type="InterPro" id="IPR027417">
    <property type="entry name" value="P-loop_NTPase"/>
</dbReference>
<keyword evidence="9 13" id="KW-0418">Kinase</keyword>
<proteinExistence type="inferred from homology"/>
<keyword evidence="5 13" id="KW-0444">Lipid biosynthesis</keyword>
<evidence type="ECO:0000256" key="11">
    <source>
        <dbReference type="ARBA" id="ARBA00023098"/>
    </source>
</evidence>
<evidence type="ECO:0000313" key="14">
    <source>
        <dbReference type="EMBL" id="GJE59209.1"/>
    </source>
</evidence>
<keyword evidence="10 13" id="KW-0067">ATP-binding</keyword>